<organism evidence="2 3">
    <name type="scientific">Stentor coeruleus</name>
    <dbReference type="NCBI Taxonomy" id="5963"/>
    <lineage>
        <taxon>Eukaryota</taxon>
        <taxon>Sar</taxon>
        <taxon>Alveolata</taxon>
        <taxon>Ciliophora</taxon>
        <taxon>Postciliodesmatophora</taxon>
        <taxon>Heterotrichea</taxon>
        <taxon>Heterotrichida</taxon>
        <taxon>Stentoridae</taxon>
        <taxon>Stentor</taxon>
    </lineage>
</organism>
<reference evidence="2 3" key="1">
    <citation type="submission" date="2016-11" db="EMBL/GenBank/DDBJ databases">
        <title>The macronuclear genome of Stentor coeruleus: a giant cell with tiny introns.</title>
        <authorList>
            <person name="Slabodnick M."/>
            <person name="Ruby J.G."/>
            <person name="Reiff S.B."/>
            <person name="Swart E.C."/>
            <person name="Gosai S."/>
            <person name="Prabakaran S."/>
            <person name="Witkowska E."/>
            <person name="Larue G.E."/>
            <person name="Fisher S."/>
            <person name="Freeman R.M."/>
            <person name="Gunawardena J."/>
            <person name="Chu W."/>
            <person name="Stover N.A."/>
            <person name="Gregory B.D."/>
            <person name="Nowacki M."/>
            <person name="Derisi J."/>
            <person name="Roy S.W."/>
            <person name="Marshall W.F."/>
            <person name="Sood P."/>
        </authorList>
    </citation>
    <scope>NUCLEOTIDE SEQUENCE [LARGE SCALE GENOMIC DNA]</scope>
    <source>
        <strain evidence="2">WM001</strain>
    </source>
</reference>
<dbReference type="AlphaFoldDB" id="A0A1R2CZC3"/>
<accession>A0A1R2CZC3</accession>
<evidence type="ECO:0000313" key="3">
    <source>
        <dbReference type="Proteomes" id="UP000187209"/>
    </source>
</evidence>
<protein>
    <submittedName>
        <fullName evidence="2">Uncharacterized protein</fullName>
    </submittedName>
</protein>
<keyword evidence="3" id="KW-1185">Reference proteome</keyword>
<dbReference type="EMBL" id="MPUH01000028">
    <property type="protein sequence ID" value="OMJ94345.1"/>
    <property type="molecule type" value="Genomic_DNA"/>
</dbReference>
<dbReference type="Proteomes" id="UP000187209">
    <property type="component" value="Unassembled WGS sequence"/>
</dbReference>
<evidence type="ECO:0000313" key="1">
    <source>
        <dbReference type="EMBL" id="OMJ88884.1"/>
    </source>
</evidence>
<evidence type="ECO:0000313" key="2">
    <source>
        <dbReference type="EMBL" id="OMJ94345.1"/>
    </source>
</evidence>
<comment type="caution">
    <text evidence="2">The sequence shown here is derived from an EMBL/GenBank/DDBJ whole genome shotgun (WGS) entry which is preliminary data.</text>
</comment>
<sequence>MNIIQKKESIDIKNSEPHILVAKVSKRNFIQSKEKHFPTLNSNYQIKSKSNSPEKLPKIKKSCELFEETNHQVGSFLHSKRINTFQAYQFYQNSYAKMLDTFKRRKRESNKSQLAYANCPSPELYREIKEILKFPSYPKRDASPFRQNLCKVMNNSNTIEELLKMTKFKVSTILKSSETNTGSQISPLREYRLSSPIRGNYMII</sequence>
<proteinExistence type="predicted"/>
<gene>
    <name evidence="2" type="ORF">SteCoe_2548</name>
    <name evidence="1" type="ORF">SteCoe_9089</name>
</gene>
<dbReference type="EMBL" id="MPUH01000139">
    <property type="protein sequence ID" value="OMJ88884.1"/>
    <property type="molecule type" value="Genomic_DNA"/>
</dbReference>
<name>A0A1R2CZC3_9CILI</name>